<protein>
    <recommendedName>
        <fullName evidence="2">NADP-dependent oxidoreductase domain-containing protein</fullName>
    </recommendedName>
</protein>
<dbReference type="HOGENOM" id="CLU_023205_7_0_1"/>
<dbReference type="EMBL" id="KL647778">
    <property type="protein sequence ID" value="KEY73680.1"/>
    <property type="molecule type" value="Genomic_DNA"/>
</dbReference>
<name>A0A084B801_STACB</name>
<evidence type="ECO:0000313" key="3">
    <source>
        <dbReference type="EMBL" id="KEY73680.1"/>
    </source>
</evidence>
<dbReference type="PANTHER" id="PTHR42686">
    <property type="entry name" value="GH17980P-RELATED"/>
    <property type="match status" value="1"/>
</dbReference>
<sequence length="395" mass="43644">MSAFKPPLSRVMPPLVVGCAGFSKQFHFDPLNMPYVDIVRRAIELDIAAFDTSPYYGPSEILLGEALKTLNPPRNKCFLITKVGRIASNEFDYTPSWVRYSVYRSLERLGTSYLDLVYTHDAEFVSPAEVLAAVTELRRLRDEGVIRYVGISGYPIETLASLAEMILQETGEPLDAVMSYSHLCVQNTQLARPDILRRFKNAQVNCIPTASILSMGLLTTRGVNAGPQNTWHPAPPGLRKACHDLVPIVQAEGMRMEDVCVRWALQTWGRIGAPFGSHAYNLTNGTSLSSRRLGIVVMGVAQVGDLEENYATWKSAVAGATGMDQASVEQAKDVDKLVTEKLIPSLGEWKDFTWASPEKGFVNLRLAPGQIPVDDISIRKGLVHIPVNTMERPKI</sequence>
<dbReference type="AlphaFoldDB" id="A0A084B801"/>
<dbReference type="OrthoDB" id="5286008at2759"/>
<dbReference type="InterPro" id="IPR023210">
    <property type="entry name" value="NADP_OxRdtase_dom"/>
</dbReference>
<evidence type="ECO:0000259" key="2">
    <source>
        <dbReference type="Pfam" id="PF00248"/>
    </source>
</evidence>
<dbReference type="Pfam" id="PF00248">
    <property type="entry name" value="Aldo_ket_red"/>
    <property type="match status" value="1"/>
</dbReference>
<dbReference type="PANTHER" id="PTHR42686:SF1">
    <property type="entry name" value="GH17980P-RELATED"/>
    <property type="match status" value="1"/>
</dbReference>
<evidence type="ECO:0000256" key="1">
    <source>
        <dbReference type="ARBA" id="ARBA00023002"/>
    </source>
</evidence>
<evidence type="ECO:0000313" key="4">
    <source>
        <dbReference type="Proteomes" id="UP000028045"/>
    </source>
</evidence>
<gene>
    <name evidence="3" type="ORF">S7711_07726</name>
</gene>
<organism evidence="3 4">
    <name type="scientific">Stachybotrys chartarum (strain CBS 109288 / IBT 7711)</name>
    <name type="common">Toxic black mold</name>
    <name type="synonym">Stilbospora chartarum</name>
    <dbReference type="NCBI Taxonomy" id="1280523"/>
    <lineage>
        <taxon>Eukaryota</taxon>
        <taxon>Fungi</taxon>
        <taxon>Dikarya</taxon>
        <taxon>Ascomycota</taxon>
        <taxon>Pezizomycotina</taxon>
        <taxon>Sordariomycetes</taxon>
        <taxon>Hypocreomycetidae</taxon>
        <taxon>Hypocreales</taxon>
        <taxon>Stachybotryaceae</taxon>
        <taxon>Stachybotrys</taxon>
    </lineage>
</organism>
<dbReference type="GO" id="GO:0005829">
    <property type="term" value="C:cytosol"/>
    <property type="evidence" value="ECO:0007669"/>
    <property type="project" value="TreeGrafter"/>
</dbReference>
<dbReference type="GO" id="GO:0070485">
    <property type="term" value="P:dehydro-D-arabinono-1,4-lactone biosynthetic process"/>
    <property type="evidence" value="ECO:0007669"/>
    <property type="project" value="TreeGrafter"/>
</dbReference>
<dbReference type="InterPro" id="IPR020471">
    <property type="entry name" value="AKR"/>
</dbReference>
<dbReference type="Proteomes" id="UP000028045">
    <property type="component" value="Unassembled WGS sequence"/>
</dbReference>
<dbReference type="GO" id="GO:0045290">
    <property type="term" value="F:D-arabinose 1-dehydrogenase [NAD(P)+] activity"/>
    <property type="evidence" value="ECO:0007669"/>
    <property type="project" value="TreeGrafter"/>
</dbReference>
<dbReference type="Gene3D" id="3.20.20.100">
    <property type="entry name" value="NADP-dependent oxidoreductase domain"/>
    <property type="match status" value="1"/>
</dbReference>
<accession>A0A084B801</accession>
<keyword evidence="4" id="KW-1185">Reference proteome</keyword>
<proteinExistence type="predicted"/>
<feature type="domain" description="NADP-dependent oxidoreductase" evidence="2">
    <location>
        <begin position="36"/>
        <end position="314"/>
    </location>
</feature>
<dbReference type="SUPFAM" id="SSF51430">
    <property type="entry name" value="NAD(P)-linked oxidoreductase"/>
    <property type="match status" value="1"/>
</dbReference>
<keyword evidence="1" id="KW-0560">Oxidoreductase</keyword>
<dbReference type="InterPro" id="IPR036812">
    <property type="entry name" value="NAD(P)_OxRdtase_dom_sf"/>
</dbReference>
<reference evidence="3 4" key="1">
    <citation type="journal article" date="2014" name="BMC Genomics">
        <title>Comparative genome sequencing reveals chemotype-specific gene clusters in the toxigenic black mold Stachybotrys.</title>
        <authorList>
            <person name="Semeiks J."/>
            <person name="Borek D."/>
            <person name="Otwinowski Z."/>
            <person name="Grishin N.V."/>
        </authorList>
    </citation>
    <scope>NUCLEOTIDE SEQUENCE [LARGE SCALE GENOMIC DNA]</scope>
    <source>
        <strain evidence="4">CBS 109288 / IBT 7711</strain>
    </source>
</reference>